<dbReference type="Pfam" id="PF10154">
    <property type="entry name" value="Fy-3"/>
    <property type="match status" value="1"/>
</dbReference>
<organism evidence="1 2">
    <name type="scientific">Tetranychus urticae</name>
    <name type="common">Two-spotted spider mite</name>
    <dbReference type="NCBI Taxonomy" id="32264"/>
    <lineage>
        <taxon>Eukaryota</taxon>
        <taxon>Metazoa</taxon>
        <taxon>Ecdysozoa</taxon>
        <taxon>Arthropoda</taxon>
        <taxon>Chelicerata</taxon>
        <taxon>Arachnida</taxon>
        <taxon>Acari</taxon>
        <taxon>Acariformes</taxon>
        <taxon>Trombidiformes</taxon>
        <taxon>Prostigmata</taxon>
        <taxon>Eleutherengona</taxon>
        <taxon>Raphignathae</taxon>
        <taxon>Tetranychoidea</taxon>
        <taxon>Tetranychidae</taxon>
        <taxon>Tetranychus</taxon>
    </lineage>
</organism>
<evidence type="ECO:0000313" key="2">
    <source>
        <dbReference type="Proteomes" id="UP000015104"/>
    </source>
</evidence>
<dbReference type="STRING" id="32264.T1KPE5"/>
<dbReference type="GO" id="GO:0005737">
    <property type="term" value="C:cytoplasm"/>
    <property type="evidence" value="ECO:0007669"/>
    <property type="project" value="TreeGrafter"/>
</dbReference>
<evidence type="ECO:0000313" key="1">
    <source>
        <dbReference type="EnsemblMetazoa" id="tetur17g00140.1"/>
    </source>
</evidence>
<dbReference type="OrthoDB" id="415359at2759"/>
<reference evidence="1" key="2">
    <citation type="submission" date="2015-06" db="UniProtKB">
        <authorList>
            <consortium name="EnsemblMetazoa"/>
        </authorList>
    </citation>
    <scope>IDENTIFICATION</scope>
</reference>
<dbReference type="Proteomes" id="UP000015104">
    <property type="component" value="Unassembled WGS sequence"/>
</dbReference>
<dbReference type="PANTHER" id="PTHR16525">
    <property type="entry name" value="PROTEIN C12ORF4"/>
    <property type="match status" value="1"/>
</dbReference>
<dbReference type="InterPro" id="IPR043472">
    <property type="entry name" value="Macro_dom-like"/>
</dbReference>
<dbReference type="PANTHER" id="PTHR16525:SF0">
    <property type="entry name" value="PROTEIN C12ORF4"/>
    <property type="match status" value="1"/>
</dbReference>
<dbReference type="InterPro" id="IPR019311">
    <property type="entry name" value="Fy-3"/>
</dbReference>
<reference evidence="2" key="1">
    <citation type="submission" date="2011-08" db="EMBL/GenBank/DDBJ databases">
        <authorList>
            <person name="Rombauts S."/>
        </authorList>
    </citation>
    <scope>NUCLEOTIDE SEQUENCE</scope>
    <source>
        <strain evidence="2">London</strain>
    </source>
</reference>
<dbReference type="Gene3D" id="3.40.220.10">
    <property type="entry name" value="Leucine Aminopeptidase, subunit E, domain 1"/>
    <property type="match status" value="1"/>
</dbReference>
<name>T1KPE5_TETUR</name>
<dbReference type="AlphaFoldDB" id="T1KPE5"/>
<sequence length="538" mass="62282">MENGIEKTFNFKYDRYGIDISHQLVIPLPSCVNIAEIAYYIFNHYNIPPNLEDILFNQLSQFVKEEEEEYELRGFIEAQERFIKDENIQERSEHLLNFDKLLLNKSKSVRVLDKSVSDEECKFHEKYHRLIHSGFLTEPIIFLDHSYRVAVQDLVSRKLDELSSVCEEQADETDKLLRQMDLGKTDEDVNRLSLRYFNKVEALKTRWDQSIHDLQGAQKKEFRDWIHKIFEDFVNQQAKDSLVKEINERSKLSLINGEWSDIAEIDNADMEESFTINLSAQLKSSHNLRLRSMQILDMCDSSTGLISKPNPHRIQTAMSLYSNSLSGLILLVDNRINSYTGIKKEFSEKCLQSTDFHFPDIEEQLSTIRLKASKFDANKKSIELSPLKPGDFYITRHSNLSQVHVVFHLVIDESIYSNDVSSRHSVILGLRNILKVAHWNDINTISIPLLLIHELSDDITLNWCLKRAELVLKCVKGFMIEMASFSPTSYENKTIQFIVPKGVSTELFSNLTSMLSSIFRISNPLVLKSKDPNLCNSK</sequence>
<keyword evidence="2" id="KW-1185">Reference proteome</keyword>
<dbReference type="KEGG" id="tut:107366124"/>
<proteinExistence type="predicted"/>
<gene>
    <name evidence="1" type="primary">107366124</name>
</gene>
<dbReference type="HOGENOM" id="CLU_036084_0_0_1"/>
<dbReference type="EMBL" id="CAEY01000318">
    <property type="status" value="NOT_ANNOTATED_CDS"/>
    <property type="molecule type" value="Genomic_DNA"/>
</dbReference>
<dbReference type="eggNOG" id="KOG4506">
    <property type="taxonomic scope" value="Eukaryota"/>
</dbReference>
<accession>T1KPE5</accession>
<protein>
    <submittedName>
        <fullName evidence="1">Uncharacterized protein</fullName>
    </submittedName>
</protein>
<dbReference type="SUPFAM" id="SSF52949">
    <property type="entry name" value="Macro domain-like"/>
    <property type="match status" value="1"/>
</dbReference>
<dbReference type="OMA" id="LACEPEM"/>
<dbReference type="EnsemblMetazoa" id="tetur17g00140.1">
    <property type="protein sequence ID" value="tetur17g00140.1"/>
    <property type="gene ID" value="tetur17g00140"/>
</dbReference>